<dbReference type="OrthoDB" id="5550281at2759"/>
<dbReference type="GO" id="GO:0005634">
    <property type="term" value="C:nucleus"/>
    <property type="evidence" value="ECO:0007669"/>
    <property type="project" value="UniProtKB-UniRule"/>
</dbReference>
<evidence type="ECO:0000313" key="5">
    <source>
        <dbReference type="Proteomes" id="UP000800094"/>
    </source>
</evidence>
<evidence type="ECO:0000259" key="3">
    <source>
        <dbReference type="PROSITE" id="PS50118"/>
    </source>
</evidence>
<feature type="compositionally biased region" description="Low complexity" evidence="2">
    <location>
        <begin position="300"/>
        <end position="314"/>
    </location>
</feature>
<sequence length="422" mass="45006">MARLAQLPARRPSQSPEIAAPRRALPKKAATKRKIEAHQLTPEQVIVSLSNLQKGLSHVQNGLQDMMNAYIKHTTSVIAGEDGALEALSVLPLNIAETAKDAMAAATSAVNNVNQSVAAATPAAEPEPGKTKKRKREKKEKDPNAPKRPLTAAFLYAQHARPIVKRDLESSLAPGAKLEPNAVNFEVNKRWNEMLEEDKEKWRASYRSSMEQFKEDLAAYKVSKGSGADLPHEDEEVSDEAEAGVLEAGALDSEAEFDSEDEAAPEPSPVAKAHSPPAANGKTPRATKRQKTAQAPQVNGTTIPIPIAPAGSGPTPVPLPISSRQAAQAVPPTSNVEPAVNTTSAKEKKDKKKKSANVPIAPAPAPGKEPSPDDGKKKTKSGRTTRNADVDAETAAAQSQEKENKVPKKRDRSKRKSEAAAA</sequence>
<dbReference type="SUPFAM" id="SSF47095">
    <property type="entry name" value="HMG-box"/>
    <property type="match status" value="1"/>
</dbReference>
<feature type="compositionally biased region" description="Low complexity" evidence="2">
    <location>
        <begin position="243"/>
        <end position="252"/>
    </location>
</feature>
<feature type="DNA-binding region" description="HMG box" evidence="1">
    <location>
        <begin position="146"/>
        <end position="221"/>
    </location>
</feature>
<keyword evidence="5" id="KW-1185">Reference proteome</keyword>
<dbReference type="Proteomes" id="UP000800094">
    <property type="component" value="Unassembled WGS sequence"/>
</dbReference>
<dbReference type="GO" id="GO:0003677">
    <property type="term" value="F:DNA binding"/>
    <property type="evidence" value="ECO:0007669"/>
    <property type="project" value="UniProtKB-UniRule"/>
</dbReference>
<dbReference type="AlphaFoldDB" id="A0A6A6I9M1"/>
<dbReference type="SMART" id="SM00398">
    <property type="entry name" value="HMG"/>
    <property type="match status" value="1"/>
</dbReference>
<dbReference type="Gene3D" id="1.10.30.10">
    <property type="entry name" value="High mobility group box domain"/>
    <property type="match status" value="1"/>
</dbReference>
<evidence type="ECO:0000256" key="2">
    <source>
        <dbReference type="SAM" id="MobiDB-lite"/>
    </source>
</evidence>
<dbReference type="PROSITE" id="PS50118">
    <property type="entry name" value="HMG_BOX_2"/>
    <property type="match status" value="1"/>
</dbReference>
<dbReference type="InterPro" id="IPR036910">
    <property type="entry name" value="HMG_box_dom_sf"/>
</dbReference>
<protein>
    <recommendedName>
        <fullName evidence="3">HMG box domain-containing protein</fullName>
    </recommendedName>
</protein>
<feature type="compositionally biased region" description="Low complexity" evidence="2">
    <location>
        <begin position="117"/>
        <end position="126"/>
    </location>
</feature>
<feature type="region of interest" description="Disordered" evidence="2">
    <location>
        <begin position="117"/>
        <end position="151"/>
    </location>
</feature>
<proteinExistence type="predicted"/>
<evidence type="ECO:0000256" key="1">
    <source>
        <dbReference type="PROSITE-ProRule" id="PRU00267"/>
    </source>
</evidence>
<dbReference type="EMBL" id="ML987198">
    <property type="protein sequence ID" value="KAF2246768.1"/>
    <property type="molecule type" value="Genomic_DNA"/>
</dbReference>
<dbReference type="InterPro" id="IPR009071">
    <property type="entry name" value="HMG_box_dom"/>
</dbReference>
<evidence type="ECO:0000313" key="4">
    <source>
        <dbReference type="EMBL" id="KAF2246768.1"/>
    </source>
</evidence>
<feature type="region of interest" description="Disordered" evidence="2">
    <location>
        <begin position="1"/>
        <end position="27"/>
    </location>
</feature>
<feature type="compositionally biased region" description="Acidic residues" evidence="2">
    <location>
        <begin position="253"/>
        <end position="264"/>
    </location>
</feature>
<feature type="compositionally biased region" description="Acidic residues" evidence="2">
    <location>
        <begin position="232"/>
        <end position="242"/>
    </location>
</feature>
<organism evidence="4 5">
    <name type="scientific">Trematosphaeria pertusa</name>
    <dbReference type="NCBI Taxonomy" id="390896"/>
    <lineage>
        <taxon>Eukaryota</taxon>
        <taxon>Fungi</taxon>
        <taxon>Dikarya</taxon>
        <taxon>Ascomycota</taxon>
        <taxon>Pezizomycotina</taxon>
        <taxon>Dothideomycetes</taxon>
        <taxon>Pleosporomycetidae</taxon>
        <taxon>Pleosporales</taxon>
        <taxon>Massarineae</taxon>
        <taxon>Trematosphaeriaceae</taxon>
        <taxon>Trematosphaeria</taxon>
    </lineage>
</organism>
<dbReference type="Pfam" id="PF00505">
    <property type="entry name" value="HMG_box"/>
    <property type="match status" value="1"/>
</dbReference>
<name>A0A6A6I9M1_9PLEO</name>
<accession>A0A6A6I9M1</accession>
<dbReference type="GeneID" id="54580320"/>
<keyword evidence="1" id="KW-0539">Nucleus</keyword>
<keyword evidence="1" id="KW-0238">DNA-binding</keyword>
<gene>
    <name evidence="4" type="ORF">BU26DRAFT_507313</name>
</gene>
<feature type="compositionally biased region" description="Polar residues" evidence="2">
    <location>
        <begin position="322"/>
        <end position="344"/>
    </location>
</feature>
<reference evidence="4" key="1">
    <citation type="journal article" date="2020" name="Stud. Mycol.">
        <title>101 Dothideomycetes genomes: a test case for predicting lifestyles and emergence of pathogens.</title>
        <authorList>
            <person name="Haridas S."/>
            <person name="Albert R."/>
            <person name="Binder M."/>
            <person name="Bloem J."/>
            <person name="Labutti K."/>
            <person name="Salamov A."/>
            <person name="Andreopoulos B."/>
            <person name="Baker S."/>
            <person name="Barry K."/>
            <person name="Bills G."/>
            <person name="Bluhm B."/>
            <person name="Cannon C."/>
            <person name="Castanera R."/>
            <person name="Culley D."/>
            <person name="Daum C."/>
            <person name="Ezra D."/>
            <person name="Gonzalez J."/>
            <person name="Henrissat B."/>
            <person name="Kuo A."/>
            <person name="Liang C."/>
            <person name="Lipzen A."/>
            <person name="Lutzoni F."/>
            <person name="Magnuson J."/>
            <person name="Mondo S."/>
            <person name="Nolan M."/>
            <person name="Ohm R."/>
            <person name="Pangilinan J."/>
            <person name="Park H.-J."/>
            <person name="Ramirez L."/>
            <person name="Alfaro M."/>
            <person name="Sun H."/>
            <person name="Tritt A."/>
            <person name="Yoshinaga Y."/>
            <person name="Zwiers L.-H."/>
            <person name="Turgeon B."/>
            <person name="Goodwin S."/>
            <person name="Spatafora J."/>
            <person name="Crous P."/>
            <person name="Grigoriev I."/>
        </authorList>
    </citation>
    <scope>NUCLEOTIDE SEQUENCE</scope>
    <source>
        <strain evidence="4">CBS 122368</strain>
    </source>
</reference>
<feature type="region of interest" description="Disordered" evidence="2">
    <location>
        <begin position="224"/>
        <end position="422"/>
    </location>
</feature>
<dbReference type="RefSeq" id="XP_033681772.1">
    <property type="nucleotide sequence ID" value="XM_033826990.1"/>
</dbReference>
<feature type="domain" description="HMG box" evidence="3">
    <location>
        <begin position="146"/>
        <end position="221"/>
    </location>
</feature>